<reference evidence="1" key="3">
    <citation type="submission" date="2022-06" db="UniProtKB">
        <authorList>
            <consortium name="EnsemblPlants"/>
        </authorList>
    </citation>
    <scope>IDENTIFICATION</scope>
</reference>
<reference evidence="2" key="1">
    <citation type="journal article" date="2013" name="Nature">
        <title>Draft genome of the wheat A-genome progenitor Triticum urartu.</title>
        <authorList>
            <person name="Ling H.Q."/>
            <person name="Zhao S."/>
            <person name="Liu D."/>
            <person name="Wang J."/>
            <person name="Sun H."/>
            <person name="Zhang C."/>
            <person name="Fan H."/>
            <person name="Li D."/>
            <person name="Dong L."/>
            <person name="Tao Y."/>
            <person name="Gao C."/>
            <person name="Wu H."/>
            <person name="Li Y."/>
            <person name="Cui Y."/>
            <person name="Guo X."/>
            <person name="Zheng S."/>
            <person name="Wang B."/>
            <person name="Yu K."/>
            <person name="Liang Q."/>
            <person name="Yang W."/>
            <person name="Lou X."/>
            <person name="Chen J."/>
            <person name="Feng M."/>
            <person name="Jian J."/>
            <person name="Zhang X."/>
            <person name="Luo G."/>
            <person name="Jiang Y."/>
            <person name="Liu J."/>
            <person name="Wang Z."/>
            <person name="Sha Y."/>
            <person name="Zhang B."/>
            <person name="Wu H."/>
            <person name="Tang D."/>
            <person name="Shen Q."/>
            <person name="Xue P."/>
            <person name="Zou S."/>
            <person name="Wang X."/>
            <person name="Liu X."/>
            <person name="Wang F."/>
            <person name="Yang Y."/>
            <person name="An X."/>
            <person name="Dong Z."/>
            <person name="Zhang K."/>
            <person name="Zhang X."/>
            <person name="Luo M.C."/>
            <person name="Dvorak J."/>
            <person name="Tong Y."/>
            <person name="Wang J."/>
            <person name="Yang H."/>
            <person name="Li Z."/>
            <person name="Wang D."/>
            <person name="Zhang A."/>
            <person name="Wang J."/>
        </authorList>
    </citation>
    <scope>NUCLEOTIDE SEQUENCE</scope>
    <source>
        <strain evidence="2">cv. G1812</strain>
    </source>
</reference>
<proteinExistence type="predicted"/>
<name>A0A8R7Q415_TRIUA</name>
<keyword evidence="2" id="KW-1185">Reference proteome</keyword>
<dbReference type="AlphaFoldDB" id="A0A8R7Q415"/>
<dbReference type="Gramene" id="TuG1812G0400001266.01.T01">
    <property type="protein sequence ID" value="TuG1812G0400001266.01.T01"/>
    <property type="gene ID" value="TuG1812G0400001266.01"/>
</dbReference>
<reference evidence="1" key="2">
    <citation type="submission" date="2018-03" db="EMBL/GenBank/DDBJ databases">
        <title>The Triticum urartu genome reveals the dynamic nature of wheat genome evolution.</title>
        <authorList>
            <person name="Ling H."/>
            <person name="Ma B."/>
            <person name="Shi X."/>
            <person name="Liu H."/>
            <person name="Dong L."/>
            <person name="Sun H."/>
            <person name="Cao Y."/>
            <person name="Gao Q."/>
            <person name="Zheng S."/>
            <person name="Li Y."/>
            <person name="Yu Y."/>
            <person name="Du H."/>
            <person name="Qi M."/>
            <person name="Li Y."/>
            <person name="Yu H."/>
            <person name="Cui Y."/>
            <person name="Wang N."/>
            <person name="Chen C."/>
            <person name="Wu H."/>
            <person name="Zhao Y."/>
            <person name="Zhang J."/>
            <person name="Li Y."/>
            <person name="Zhou W."/>
            <person name="Zhang B."/>
            <person name="Hu W."/>
            <person name="Eijk M."/>
            <person name="Tang J."/>
            <person name="Witsenboer H."/>
            <person name="Zhao S."/>
            <person name="Li Z."/>
            <person name="Zhang A."/>
            <person name="Wang D."/>
            <person name="Liang C."/>
        </authorList>
    </citation>
    <scope>NUCLEOTIDE SEQUENCE [LARGE SCALE GENOMIC DNA]</scope>
    <source>
        <strain evidence="1">cv. G1812</strain>
    </source>
</reference>
<dbReference type="EnsemblPlants" id="TuG1812G0400001266.01.T01">
    <property type="protein sequence ID" value="TuG1812G0400001266.01.T01"/>
    <property type="gene ID" value="TuG1812G0400001266.01"/>
</dbReference>
<protein>
    <submittedName>
        <fullName evidence="1">Uncharacterized protein</fullName>
    </submittedName>
</protein>
<sequence length="49" mass="5221">VCPSEVVAALLAATAGDKTWNMVVTKVYLCCSRQGGLPMMPVQFKMFAG</sequence>
<evidence type="ECO:0000313" key="1">
    <source>
        <dbReference type="EnsemblPlants" id="TuG1812G0400001266.01.T01"/>
    </source>
</evidence>
<accession>A0A8R7Q415</accession>
<organism evidence="1 2">
    <name type="scientific">Triticum urartu</name>
    <name type="common">Red wild einkorn</name>
    <name type="synonym">Crithodium urartu</name>
    <dbReference type="NCBI Taxonomy" id="4572"/>
    <lineage>
        <taxon>Eukaryota</taxon>
        <taxon>Viridiplantae</taxon>
        <taxon>Streptophyta</taxon>
        <taxon>Embryophyta</taxon>
        <taxon>Tracheophyta</taxon>
        <taxon>Spermatophyta</taxon>
        <taxon>Magnoliopsida</taxon>
        <taxon>Liliopsida</taxon>
        <taxon>Poales</taxon>
        <taxon>Poaceae</taxon>
        <taxon>BOP clade</taxon>
        <taxon>Pooideae</taxon>
        <taxon>Triticodae</taxon>
        <taxon>Triticeae</taxon>
        <taxon>Triticinae</taxon>
        <taxon>Triticum</taxon>
    </lineage>
</organism>
<dbReference type="Proteomes" id="UP000015106">
    <property type="component" value="Chromosome 4"/>
</dbReference>
<evidence type="ECO:0000313" key="2">
    <source>
        <dbReference type="Proteomes" id="UP000015106"/>
    </source>
</evidence>